<dbReference type="InterPro" id="IPR001544">
    <property type="entry name" value="Aminotrans_IV"/>
</dbReference>
<dbReference type="Gene3D" id="3.20.10.10">
    <property type="entry name" value="D-amino Acid Aminotransferase, subunit A, domain 2"/>
    <property type="match status" value="1"/>
</dbReference>
<proteinExistence type="predicted"/>
<name>A0ABT8EH20_9BURK</name>
<keyword evidence="1" id="KW-0032">Aminotransferase</keyword>
<reference evidence="1" key="1">
    <citation type="submission" date="2021-11" db="EMBL/GenBank/DDBJ databases">
        <title>Draft genome sequence of Alcaligenes endophyticus type strain CCUG 75668T.</title>
        <authorList>
            <person name="Salva-Serra F."/>
            <person name="Duran R.E."/>
            <person name="Seeger M."/>
            <person name="Moore E.R.B."/>
            <person name="Jaen-Luchoro D."/>
        </authorList>
    </citation>
    <scope>NUCLEOTIDE SEQUENCE</scope>
    <source>
        <strain evidence="1">CCUG 75668</strain>
    </source>
</reference>
<dbReference type="GO" id="GO:0008483">
    <property type="term" value="F:transaminase activity"/>
    <property type="evidence" value="ECO:0007669"/>
    <property type="project" value="UniProtKB-KW"/>
</dbReference>
<dbReference type="Pfam" id="PF01063">
    <property type="entry name" value="Aminotran_4"/>
    <property type="match status" value="1"/>
</dbReference>
<gene>
    <name evidence="1" type="ORF">LMS43_04675</name>
</gene>
<dbReference type="InterPro" id="IPR043131">
    <property type="entry name" value="BCAT-like_N"/>
</dbReference>
<dbReference type="EMBL" id="JAJHNU010000001">
    <property type="protein sequence ID" value="MDN4120578.1"/>
    <property type="molecule type" value="Genomic_DNA"/>
</dbReference>
<dbReference type="RefSeq" id="WP_266122117.1">
    <property type="nucleotide sequence ID" value="NZ_JAJHNU010000001.1"/>
</dbReference>
<sequence length="219" mass="24673">MELPALIETLRVHPDGSVPLLPWHLQRLQKSCQALGYRLDLEAWLDTLQQHIALYPGQARRMRMLHHADGHSSASSTPLTELATPVTLTLAPQPLAADRLLCHKTTYRPWFDEAQAFLQLQPKYFDIIFTDSQLWVLEGSRSNIYVQARDGQWLTPPLRDNAVLPGVQRQALLDQGLVIERAISLAELRQATGLRISNALRGWQDACLAQDDIDGSISR</sequence>
<dbReference type="InterPro" id="IPR043132">
    <property type="entry name" value="BCAT-like_C"/>
</dbReference>
<dbReference type="SUPFAM" id="SSF56752">
    <property type="entry name" value="D-aminoacid aminotransferase-like PLP-dependent enzymes"/>
    <property type="match status" value="1"/>
</dbReference>
<comment type="caution">
    <text evidence="1">The sequence shown here is derived from an EMBL/GenBank/DDBJ whole genome shotgun (WGS) entry which is preliminary data.</text>
</comment>
<dbReference type="Gene3D" id="3.30.470.10">
    <property type="match status" value="1"/>
</dbReference>
<keyword evidence="1" id="KW-0808">Transferase</keyword>
<accession>A0ABT8EH20</accession>
<evidence type="ECO:0000313" key="1">
    <source>
        <dbReference type="EMBL" id="MDN4120578.1"/>
    </source>
</evidence>
<keyword evidence="2" id="KW-1185">Reference proteome</keyword>
<protein>
    <submittedName>
        <fullName evidence="1">Aminotransferase class IV</fullName>
    </submittedName>
</protein>
<evidence type="ECO:0000313" key="2">
    <source>
        <dbReference type="Proteomes" id="UP001168613"/>
    </source>
</evidence>
<dbReference type="InterPro" id="IPR036038">
    <property type="entry name" value="Aminotransferase-like"/>
</dbReference>
<dbReference type="Proteomes" id="UP001168613">
    <property type="component" value="Unassembled WGS sequence"/>
</dbReference>
<organism evidence="1 2">
    <name type="scientific">Alcaligenes endophyticus</name>
    <dbReference type="NCBI Taxonomy" id="1929088"/>
    <lineage>
        <taxon>Bacteria</taxon>
        <taxon>Pseudomonadati</taxon>
        <taxon>Pseudomonadota</taxon>
        <taxon>Betaproteobacteria</taxon>
        <taxon>Burkholderiales</taxon>
        <taxon>Alcaligenaceae</taxon>
        <taxon>Alcaligenes</taxon>
    </lineage>
</organism>